<dbReference type="InterPro" id="IPR029058">
    <property type="entry name" value="AB_hydrolase_fold"/>
</dbReference>
<comment type="caution">
    <text evidence="2">The sequence shown here is derived from an EMBL/GenBank/DDBJ whole genome shotgun (WGS) entry which is preliminary data.</text>
</comment>
<dbReference type="AlphaFoldDB" id="A0A254N100"/>
<keyword evidence="3" id="KW-1185">Reference proteome</keyword>
<dbReference type="InterPro" id="IPR055803">
    <property type="entry name" value="DUF7379"/>
</dbReference>
<dbReference type="Gene3D" id="3.40.50.1820">
    <property type="entry name" value="alpha/beta hydrolase"/>
    <property type="match status" value="1"/>
</dbReference>
<evidence type="ECO:0000313" key="2">
    <source>
        <dbReference type="EMBL" id="OWR01941.1"/>
    </source>
</evidence>
<evidence type="ECO:0000259" key="1">
    <source>
        <dbReference type="Pfam" id="PF24096"/>
    </source>
</evidence>
<accession>A0A254N100</accession>
<dbReference type="EMBL" id="NISI01000011">
    <property type="protein sequence ID" value="OWR01941.1"/>
    <property type="molecule type" value="Genomic_DNA"/>
</dbReference>
<dbReference type="Pfam" id="PF24096">
    <property type="entry name" value="DUF7379"/>
    <property type="match status" value="1"/>
</dbReference>
<feature type="domain" description="DUF7379" evidence="1">
    <location>
        <begin position="157"/>
        <end position="293"/>
    </location>
</feature>
<organism evidence="2 3">
    <name type="scientific">Roseateles puraquae</name>
    <dbReference type="NCBI Taxonomy" id="431059"/>
    <lineage>
        <taxon>Bacteria</taxon>
        <taxon>Pseudomonadati</taxon>
        <taxon>Pseudomonadota</taxon>
        <taxon>Betaproteobacteria</taxon>
        <taxon>Burkholderiales</taxon>
        <taxon>Sphaerotilaceae</taxon>
        <taxon>Roseateles</taxon>
    </lineage>
</organism>
<protein>
    <recommendedName>
        <fullName evidence="1">DUF7379 domain-containing protein</fullName>
    </recommendedName>
</protein>
<gene>
    <name evidence="2" type="ORF">CDO81_21665</name>
</gene>
<reference evidence="2 3" key="1">
    <citation type="journal article" date="2007" name="Int. J. Syst. Evol. Microbiol.">
        <title>Description of Pelomonas aquatica sp. nov. and Pelomonas puraquae sp. nov., isolated from industrial and haemodialysis water.</title>
        <authorList>
            <person name="Gomila M."/>
            <person name="Bowien B."/>
            <person name="Falsen E."/>
            <person name="Moore E.R."/>
            <person name="Lalucat J."/>
        </authorList>
    </citation>
    <scope>NUCLEOTIDE SEQUENCE [LARGE SCALE GENOMIC DNA]</scope>
    <source>
        <strain evidence="2 3">CCUG 52769</strain>
    </source>
</reference>
<dbReference type="Proteomes" id="UP000197446">
    <property type="component" value="Unassembled WGS sequence"/>
</dbReference>
<dbReference type="RefSeq" id="WP_088485329.1">
    <property type="nucleotide sequence ID" value="NZ_NISI01000011.1"/>
</dbReference>
<proteinExistence type="predicted"/>
<sequence length="456" mass="47702">MSATRATRTTRAGQAVDAQASSTLWAGVAASLAAVPVPAAASAGRRAPAPAEGALSLVREEGLLRWVYEPAEPRAAASAGRRSWRVDALQPRQTVQRFPIPELGDNQVTAALQRLDQRLNPVLAGLDRPAAGLRRWDGHGWAPLPAGFLAGLTGRVLVLVHGTFSASAMYAQEFAATPAGRALWARCGQAGAPYAALLAFDHPTLSVSPWLNALALCDALTGCTAELDFVGHSRGGLVVAWLLRMAPALRARQAVFVGSPLAGTSLAAPDKLRQALDTLASLADALTATAARAGAAAPPGVGPLALGVAGLACALARVLQLGARSPLADAAVGLVPGLLAQGRVANNLELAQLWPLQTRAALHATGGSFKPTEVDEPLWKLWKRVTHLKDQGLYYGADLIFDQPNDLVVDSAAMNRLGDLTLPAPQWRDLGESATTHHCNYFQDGAVLAWLDALLR</sequence>
<dbReference type="OrthoDB" id="8773014at2"/>
<dbReference type="SUPFAM" id="SSF53474">
    <property type="entry name" value="alpha/beta-Hydrolases"/>
    <property type="match status" value="1"/>
</dbReference>
<evidence type="ECO:0000313" key="3">
    <source>
        <dbReference type="Proteomes" id="UP000197446"/>
    </source>
</evidence>
<name>A0A254N100_9BURK</name>